<evidence type="ECO:0000313" key="1">
    <source>
        <dbReference type="EMBL" id="PCH45099.1"/>
    </source>
</evidence>
<name>A0A2H3K1N8_WOLCO</name>
<organism evidence="1 2">
    <name type="scientific">Wolfiporia cocos (strain MD-104)</name>
    <name type="common">Brown rot fungus</name>
    <dbReference type="NCBI Taxonomy" id="742152"/>
    <lineage>
        <taxon>Eukaryota</taxon>
        <taxon>Fungi</taxon>
        <taxon>Dikarya</taxon>
        <taxon>Basidiomycota</taxon>
        <taxon>Agaricomycotina</taxon>
        <taxon>Agaricomycetes</taxon>
        <taxon>Polyporales</taxon>
        <taxon>Phaeolaceae</taxon>
        <taxon>Wolfiporia</taxon>
    </lineage>
</organism>
<gene>
    <name evidence="1" type="ORF">WOLCODRAFT_165602</name>
</gene>
<dbReference type="SUPFAM" id="SSF51735">
    <property type="entry name" value="NAD(P)-binding Rossmann-fold domains"/>
    <property type="match status" value="1"/>
</dbReference>
<protein>
    <submittedName>
        <fullName evidence="1">Uncharacterized protein</fullName>
    </submittedName>
</protein>
<accession>A0A2H3K1N8</accession>
<evidence type="ECO:0000313" key="2">
    <source>
        <dbReference type="Proteomes" id="UP000218811"/>
    </source>
</evidence>
<dbReference type="AlphaFoldDB" id="A0A2H3K1N8"/>
<dbReference type="STRING" id="742152.A0A2H3K1N8"/>
<dbReference type="EMBL" id="KB468168">
    <property type="protein sequence ID" value="PCH45099.1"/>
    <property type="molecule type" value="Genomic_DNA"/>
</dbReference>
<dbReference type="OrthoDB" id="10058185at2759"/>
<keyword evidence="2" id="KW-1185">Reference proteome</keyword>
<reference evidence="1 2" key="1">
    <citation type="journal article" date="2012" name="Science">
        <title>The Paleozoic origin of enzymatic lignin decomposition reconstructed from 31 fungal genomes.</title>
        <authorList>
            <person name="Floudas D."/>
            <person name="Binder M."/>
            <person name="Riley R."/>
            <person name="Barry K."/>
            <person name="Blanchette R.A."/>
            <person name="Henrissat B."/>
            <person name="Martinez A.T."/>
            <person name="Otillar R."/>
            <person name="Spatafora J.W."/>
            <person name="Yadav J.S."/>
            <person name="Aerts A."/>
            <person name="Benoit I."/>
            <person name="Boyd A."/>
            <person name="Carlson A."/>
            <person name="Copeland A."/>
            <person name="Coutinho P.M."/>
            <person name="de Vries R.P."/>
            <person name="Ferreira P."/>
            <person name="Findley K."/>
            <person name="Foster B."/>
            <person name="Gaskell J."/>
            <person name="Glotzer D."/>
            <person name="Gorecki P."/>
            <person name="Heitman J."/>
            <person name="Hesse C."/>
            <person name="Hori C."/>
            <person name="Igarashi K."/>
            <person name="Jurgens J.A."/>
            <person name="Kallen N."/>
            <person name="Kersten P."/>
            <person name="Kohler A."/>
            <person name="Kuees U."/>
            <person name="Kumar T.K.A."/>
            <person name="Kuo A."/>
            <person name="LaButti K."/>
            <person name="Larrondo L.F."/>
            <person name="Lindquist E."/>
            <person name="Ling A."/>
            <person name="Lombard V."/>
            <person name="Lucas S."/>
            <person name="Lundell T."/>
            <person name="Martin R."/>
            <person name="McLaughlin D.J."/>
            <person name="Morgenstern I."/>
            <person name="Morin E."/>
            <person name="Murat C."/>
            <person name="Nagy L.G."/>
            <person name="Nolan M."/>
            <person name="Ohm R.A."/>
            <person name="Patyshakuliyeva A."/>
            <person name="Rokas A."/>
            <person name="Ruiz-Duenas F.J."/>
            <person name="Sabat G."/>
            <person name="Salamov A."/>
            <person name="Samejima M."/>
            <person name="Schmutz J."/>
            <person name="Slot J.C."/>
            <person name="St John F."/>
            <person name="Stenlid J."/>
            <person name="Sun H."/>
            <person name="Sun S."/>
            <person name="Syed K."/>
            <person name="Tsang A."/>
            <person name="Wiebenga A."/>
            <person name="Young D."/>
            <person name="Pisabarro A."/>
            <person name="Eastwood D.C."/>
            <person name="Martin F."/>
            <person name="Cullen D."/>
            <person name="Grigoriev I.V."/>
            <person name="Hibbett D.S."/>
        </authorList>
    </citation>
    <scope>NUCLEOTIDE SEQUENCE [LARGE SCALE GENOMIC DNA]</scope>
    <source>
        <strain evidence="1 2">MD-104</strain>
    </source>
</reference>
<proteinExistence type="predicted"/>
<sequence>MTATIRRSQTATQPTLSRFRVAYVTATRWCDISRARDALDYAPIASVEEGVQESVKWWMETQESRSGAVQKYTARGCPRGCTGPIRTLHSGLVSEGLPPSLRRCSILTGDTHTWISVC</sequence>
<dbReference type="Proteomes" id="UP000218811">
    <property type="component" value="Unassembled WGS sequence"/>
</dbReference>
<dbReference type="InterPro" id="IPR036291">
    <property type="entry name" value="NAD(P)-bd_dom_sf"/>
</dbReference>
<dbReference type="Gene3D" id="3.40.50.720">
    <property type="entry name" value="NAD(P)-binding Rossmann-like Domain"/>
    <property type="match status" value="1"/>
</dbReference>